<dbReference type="InterPro" id="IPR031804">
    <property type="entry name" value="DUF4743"/>
</dbReference>
<sequence length="347" mass="39051">MAHLISRYPDVFLLHPDSVELNPAFRDHEERSTRLDTVLRECRSQNLFLTLKGWREECYEVRGVFSAKPLLKMDRSATCLFGIKKYGVDINGYVNHPEKGLCVWLQRRSATKQTWPGKLDNMVGGGLSVGYGILETAIKEAAEEASIPSELIKKLKPAGAVSFFFESERGLFPNTEFVFDLELPLDFVPNNSDGEVESFELLPAKELQEKILTPEFKTTSCPVVVDFLIRHGLVTPENGLVLLIRGDQEGMPEIYPELQRNLQQAQGRFANTIERRERSSPFVMEPDYPQLIELLHVPLQTFYQWGSLCSLTNGGTQNGGSMSVIPTDVADTNLKNRQFHTGDIGSV</sequence>
<name>A0A8K0NUP9_LADFU</name>
<dbReference type="InterPro" id="IPR015797">
    <property type="entry name" value="NUDIX_hydrolase-like_dom_sf"/>
</dbReference>
<evidence type="ECO:0000259" key="1">
    <source>
        <dbReference type="PROSITE" id="PS51462"/>
    </source>
</evidence>
<evidence type="ECO:0000313" key="2">
    <source>
        <dbReference type="EMBL" id="KAG8225305.1"/>
    </source>
</evidence>
<reference evidence="2" key="1">
    <citation type="submission" date="2013-04" db="EMBL/GenBank/DDBJ databases">
        <authorList>
            <person name="Qu J."/>
            <person name="Murali S.C."/>
            <person name="Bandaranaike D."/>
            <person name="Bellair M."/>
            <person name="Blankenburg K."/>
            <person name="Chao H."/>
            <person name="Dinh H."/>
            <person name="Doddapaneni H."/>
            <person name="Downs B."/>
            <person name="Dugan-Rocha S."/>
            <person name="Elkadiri S."/>
            <person name="Gnanaolivu R.D."/>
            <person name="Hernandez B."/>
            <person name="Javaid M."/>
            <person name="Jayaseelan J.C."/>
            <person name="Lee S."/>
            <person name="Li M."/>
            <person name="Ming W."/>
            <person name="Munidasa M."/>
            <person name="Muniz J."/>
            <person name="Nguyen L."/>
            <person name="Ongeri F."/>
            <person name="Osuji N."/>
            <person name="Pu L.-L."/>
            <person name="Puazo M."/>
            <person name="Qu C."/>
            <person name="Quiroz J."/>
            <person name="Raj R."/>
            <person name="Weissenberger G."/>
            <person name="Xin Y."/>
            <person name="Zou X."/>
            <person name="Han Y."/>
            <person name="Richards S."/>
            <person name="Worley K."/>
            <person name="Muzny D."/>
            <person name="Gibbs R."/>
        </authorList>
    </citation>
    <scope>NUCLEOTIDE SEQUENCE</scope>
    <source>
        <strain evidence="2">Sampled in the wild</strain>
    </source>
</reference>
<keyword evidence="3" id="KW-1185">Reference proteome</keyword>
<dbReference type="OrthoDB" id="10261522at2759"/>
<proteinExistence type="predicted"/>
<reference evidence="2" key="2">
    <citation type="submission" date="2017-10" db="EMBL/GenBank/DDBJ databases">
        <title>Ladona fulva Genome sequencing and assembly.</title>
        <authorList>
            <person name="Murali S."/>
            <person name="Richards S."/>
            <person name="Bandaranaike D."/>
            <person name="Bellair M."/>
            <person name="Blankenburg K."/>
            <person name="Chao H."/>
            <person name="Dinh H."/>
            <person name="Doddapaneni H."/>
            <person name="Dugan-Rocha S."/>
            <person name="Elkadiri S."/>
            <person name="Gnanaolivu R."/>
            <person name="Hernandez B."/>
            <person name="Skinner E."/>
            <person name="Javaid M."/>
            <person name="Lee S."/>
            <person name="Li M."/>
            <person name="Ming W."/>
            <person name="Munidasa M."/>
            <person name="Muniz J."/>
            <person name="Nguyen L."/>
            <person name="Hughes D."/>
            <person name="Osuji N."/>
            <person name="Pu L.-L."/>
            <person name="Puazo M."/>
            <person name="Qu C."/>
            <person name="Quiroz J."/>
            <person name="Raj R."/>
            <person name="Weissenberger G."/>
            <person name="Xin Y."/>
            <person name="Zou X."/>
            <person name="Han Y."/>
            <person name="Worley K."/>
            <person name="Muzny D."/>
            <person name="Gibbs R."/>
        </authorList>
    </citation>
    <scope>NUCLEOTIDE SEQUENCE</scope>
    <source>
        <strain evidence="2">Sampled in the wild</strain>
    </source>
</reference>
<dbReference type="FunFam" id="3.90.79.10:FF:000019">
    <property type="entry name" value="Thiamin pyrophosphokinase, putative"/>
    <property type="match status" value="1"/>
</dbReference>
<protein>
    <recommendedName>
        <fullName evidence="1">Nudix hydrolase domain-containing protein</fullName>
    </recommendedName>
</protein>
<dbReference type="Proteomes" id="UP000792457">
    <property type="component" value="Unassembled WGS sequence"/>
</dbReference>
<feature type="domain" description="Nudix hydrolase" evidence="1">
    <location>
        <begin position="85"/>
        <end position="226"/>
    </location>
</feature>
<dbReference type="Pfam" id="PF00293">
    <property type="entry name" value="NUDIX"/>
    <property type="match status" value="1"/>
</dbReference>
<dbReference type="PANTHER" id="PTHR13622">
    <property type="entry name" value="THIAMIN PYROPHOSPHOKINASE"/>
    <property type="match status" value="1"/>
</dbReference>
<dbReference type="AlphaFoldDB" id="A0A8K0NUP9"/>
<organism evidence="2 3">
    <name type="scientific">Ladona fulva</name>
    <name type="common">Scarce chaser dragonfly</name>
    <name type="synonym">Libellula fulva</name>
    <dbReference type="NCBI Taxonomy" id="123851"/>
    <lineage>
        <taxon>Eukaryota</taxon>
        <taxon>Metazoa</taxon>
        <taxon>Ecdysozoa</taxon>
        <taxon>Arthropoda</taxon>
        <taxon>Hexapoda</taxon>
        <taxon>Insecta</taxon>
        <taxon>Pterygota</taxon>
        <taxon>Palaeoptera</taxon>
        <taxon>Odonata</taxon>
        <taxon>Epiprocta</taxon>
        <taxon>Anisoptera</taxon>
        <taxon>Libelluloidea</taxon>
        <taxon>Libellulidae</taxon>
        <taxon>Ladona</taxon>
    </lineage>
</organism>
<dbReference type="Pfam" id="PF15916">
    <property type="entry name" value="DUF4743"/>
    <property type="match status" value="1"/>
</dbReference>
<accession>A0A8K0NUP9</accession>
<dbReference type="PROSITE" id="PS51462">
    <property type="entry name" value="NUDIX"/>
    <property type="match status" value="1"/>
</dbReference>
<gene>
    <name evidence="2" type="ORF">J437_LFUL001919</name>
</gene>
<evidence type="ECO:0000313" key="3">
    <source>
        <dbReference type="Proteomes" id="UP000792457"/>
    </source>
</evidence>
<dbReference type="GO" id="GO:0044715">
    <property type="term" value="F:8-oxo-dGDP phosphatase activity"/>
    <property type="evidence" value="ECO:0007669"/>
    <property type="project" value="UniProtKB-ARBA"/>
</dbReference>
<dbReference type="CDD" id="cd03676">
    <property type="entry name" value="NUDIX_Tnr3_like"/>
    <property type="match status" value="1"/>
</dbReference>
<dbReference type="Gene3D" id="3.90.79.10">
    <property type="entry name" value="Nucleoside Triphosphate Pyrophosphohydrolase"/>
    <property type="match status" value="1"/>
</dbReference>
<comment type="caution">
    <text evidence="2">The sequence shown here is derived from an EMBL/GenBank/DDBJ whole genome shotgun (WGS) entry which is preliminary data.</text>
</comment>
<dbReference type="InterPro" id="IPR000086">
    <property type="entry name" value="NUDIX_hydrolase_dom"/>
</dbReference>
<dbReference type="PANTHER" id="PTHR13622:SF8">
    <property type="entry name" value="THIAMIN PYROPHOSPHOKINASE 1"/>
    <property type="match status" value="1"/>
</dbReference>
<dbReference type="EMBL" id="KZ308233">
    <property type="protein sequence ID" value="KAG8225305.1"/>
    <property type="molecule type" value="Genomic_DNA"/>
</dbReference>
<dbReference type="SUPFAM" id="SSF55811">
    <property type="entry name" value="Nudix"/>
    <property type="match status" value="1"/>
</dbReference>